<keyword evidence="3" id="KW-1185">Reference proteome</keyword>
<gene>
    <name evidence="2" type="ORF">PbJCM13498_26230</name>
</gene>
<evidence type="ECO:0000313" key="3">
    <source>
        <dbReference type="Proteomes" id="UP000391834"/>
    </source>
</evidence>
<protein>
    <recommendedName>
        <fullName evidence="4">Oligosaccharide repeat unit polymerase</fullName>
    </recommendedName>
</protein>
<evidence type="ECO:0008006" key="4">
    <source>
        <dbReference type="Google" id="ProtNLM"/>
    </source>
</evidence>
<reference evidence="2 3" key="1">
    <citation type="submission" date="2019-10" db="EMBL/GenBank/DDBJ databases">
        <title>Prolixibacter strains distinguished by the presence of nitrate reductase genes were adept at nitrate-dependent anaerobic corrosion of metallic iron and carbon steel.</title>
        <authorList>
            <person name="Iino T."/>
            <person name="Shono N."/>
            <person name="Ito K."/>
            <person name="Nakamura R."/>
            <person name="Sueoka K."/>
            <person name="Harayama S."/>
            <person name="Ohkuma M."/>
        </authorList>
    </citation>
    <scope>NUCLEOTIDE SEQUENCE [LARGE SCALE GENOMIC DNA]</scope>
    <source>
        <strain evidence="2 3">JCM 13498</strain>
    </source>
</reference>
<keyword evidence="1" id="KW-0812">Transmembrane</keyword>
<proteinExistence type="predicted"/>
<sequence>MPIKFVFTHFMTYIFSGPLGLSEYLKQNNEIGFDPGVIVNPLINIYNHFLGDGELYNYKNIMTNIGGDISTNTKTFFGTIYIYSGSFWGIIYTLIFGAMTYSFLIISLKTKDLIFLVIYGTFLTMLFFAWFDSYTGNLFFYEFPTFGILLYLTYNTLRKKNNPIMQHT</sequence>
<dbReference type="Pfam" id="PF19863">
    <property type="entry name" value="DUF6337"/>
    <property type="match status" value="1"/>
</dbReference>
<dbReference type="InterPro" id="IPR045918">
    <property type="entry name" value="DUF6337"/>
</dbReference>
<accession>A0A5M4B0S9</accession>
<keyword evidence="1" id="KW-1133">Transmembrane helix</keyword>
<name>A0A5M4B0S9_9BACT</name>
<feature type="transmembrane region" description="Helical" evidence="1">
    <location>
        <begin position="80"/>
        <end position="106"/>
    </location>
</feature>
<feature type="transmembrane region" description="Helical" evidence="1">
    <location>
        <begin position="138"/>
        <end position="157"/>
    </location>
</feature>
<dbReference type="Proteomes" id="UP000391834">
    <property type="component" value="Unassembled WGS sequence"/>
</dbReference>
<keyword evidence="1" id="KW-0472">Membrane</keyword>
<organism evidence="2 3">
    <name type="scientific">Prolixibacter bellariivorans</name>
    <dbReference type="NCBI Taxonomy" id="314319"/>
    <lineage>
        <taxon>Bacteria</taxon>
        <taxon>Pseudomonadati</taxon>
        <taxon>Bacteroidota</taxon>
        <taxon>Bacteroidia</taxon>
        <taxon>Marinilabiliales</taxon>
        <taxon>Prolixibacteraceae</taxon>
        <taxon>Prolixibacter</taxon>
    </lineage>
</organism>
<dbReference type="AlphaFoldDB" id="A0A5M4B0S9"/>
<evidence type="ECO:0000313" key="2">
    <source>
        <dbReference type="EMBL" id="GET33760.1"/>
    </source>
</evidence>
<comment type="caution">
    <text evidence="2">The sequence shown here is derived from an EMBL/GenBank/DDBJ whole genome shotgun (WGS) entry which is preliminary data.</text>
</comment>
<feature type="transmembrane region" description="Helical" evidence="1">
    <location>
        <begin position="113"/>
        <end position="132"/>
    </location>
</feature>
<evidence type="ECO:0000256" key="1">
    <source>
        <dbReference type="SAM" id="Phobius"/>
    </source>
</evidence>
<dbReference type="EMBL" id="BLAX01000001">
    <property type="protein sequence ID" value="GET33760.1"/>
    <property type="molecule type" value="Genomic_DNA"/>
</dbReference>